<name>A0A645GRR3_9ZZZZ</name>
<protein>
    <recommendedName>
        <fullName evidence="1">Putative zinc-ribbon domain-containing protein</fullName>
    </recommendedName>
</protein>
<dbReference type="Pfam" id="PF13248">
    <property type="entry name" value="Zn_ribbon_3"/>
    <property type="match status" value="1"/>
</dbReference>
<proteinExistence type="predicted"/>
<dbReference type="EMBL" id="VSSQ01079418">
    <property type="protein sequence ID" value="MPN28950.1"/>
    <property type="molecule type" value="Genomic_DNA"/>
</dbReference>
<feature type="domain" description="Putative zinc-ribbon" evidence="1">
    <location>
        <begin position="102"/>
        <end position="123"/>
    </location>
</feature>
<evidence type="ECO:0000313" key="2">
    <source>
        <dbReference type="EMBL" id="MPN28950.1"/>
    </source>
</evidence>
<comment type="caution">
    <text evidence="2">The sequence shown here is derived from an EMBL/GenBank/DDBJ whole genome shotgun (WGS) entry which is preliminary data.</text>
</comment>
<accession>A0A645GRR3</accession>
<sequence>MDLGVSTKERIESLFTQEPELQQSIGEEEEEMLLSQIPELAQELIAKLNFHDIYSVEEFVNLTHEEIEAFGDITPAEVSRIHEVLSEYVDIVEEEQEDGSESEFACPECGHPISTDMTVCPNCHVGLSFEEVEMDEE</sequence>
<organism evidence="2">
    <name type="scientific">bioreactor metagenome</name>
    <dbReference type="NCBI Taxonomy" id="1076179"/>
    <lineage>
        <taxon>unclassified sequences</taxon>
        <taxon>metagenomes</taxon>
        <taxon>ecological metagenomes</taxon>
    </lineage>
</organism>
<gene>
    <name evidence="2" type="ORF">SDC9_176396</name>
</gene>
<reference evidence="2" key="1">
    <citation type="submission" date="2019-08" db="EMBL/GenBank/DDBJ databases">
        <authorList>
            <person name="Kucharzyk K."/>
            <person name="Murdoch R.W."/>
            <person name="Higgins S."/>
            <person name="Loffler F."/>
        </authorList>
    </citation>
    <scope>NUCLEOTIDE SEQUENCE</scope>
</reference>
<dbReference type="AlphaFoldDB" id="A0A645GRR3"/>
<dbReference type="InterPro" id="IPR059113">
    <property type="entry name" value="Znf_ribbon"/>
</dbReference>
<evidence type="ECO:0000259" key="1">
    <source>
        <dbReference type="Pfam" id="PF13248"/>
    </source>
</evidence>